<comment type="caution">
    <text evidence="9">The sequence shown here is derived from an EMBL/GenBank/DDBJ whole genome shotgun (WGS) entry which is preliminary data.</text>
</comment>
<evidence type="ECO:0000256" key="6">
    <source>
        <dbReference type="RuleBase" id="RU000414"/>
    </source>
</evidence>
<dbReference type="SUPFAM" id="SSF46609">
    <property type="entry name" value="Fe,Mn superoxide dismutase (SOD), N-terminal domain"/>
    <property type="match status" value="1"/>
</dbReference>
<keyword evidence="10" id="KW-1185">Reference proteome</keyword>
<comment type="similarity">
    <text evidence="1 6">Belongs to the iron/manganese superoxide dismutase family.</text>
</comment>
<comment type="catalytic activity">
    <reaction evidence="6">
        <text>2 superoxide + 2 H(+) = H2O2 + O2</text>
        <dbReference type="Rhea" id="RHEA:20696"/>
        <dbReference type="ChEBI" id="CHEBI:15378"/>
        <dbReference type="ChEBI" id="CHEBI:15379"/>
        <dbReference type="ChEBI" id="CHEBI:16240"/>
        <dbReference type="ChEBI" id="CHEBI:18421"/>
        <dbReference type="EC" id="1.15.1.1"/>
    </reaction>
</comment>
<protein>
    <recommendedName>
        <fullName evidence="2 6">Superoxide dismutase</fullName>
        <ecNumber evidence="2 6">1.15.1.1</ecNumber>
    </recommendedName>
</protein>
<name>A0A4R2IU02_9ACTN</name>
<feature type="binding site" evidence="5">
    <location>
        <position position="174"/>
    </location>
    <ligand>
        <name>Mn(2+)</name>
        <dbReference type="ChEBI" id="CHEBI:29035"/>
    </ligand>
</feature>
<evidence type="ECO:0000256" key="1">
    <source>
        <dbReference type="ARBA" id="ARBA00008714"/>
    </source>
</evidence>
<dbReference type="PANTHER" id="PTHR11404:SF6">
    <property type="entry name" value="SUPEROXIDE DISMUTASE [MN], MITOCHONDRIAL"/>
    <property type="match status" value="1"/>
</dbReference>
<evidence type="ECO:0000313" key="10">
    <source>
        <dbReference type="Proteomes" id="UP000295573"/>
    </source>
</evidence>
<keyword evidence="3 5" id="KW-0479">Metal-binding</keyword>
<dbReference type="PROSITE" id="PS00088">
    <property type="entry name" value="SOD_MN"/>
    <property type="match status" value="1"/>
</dbReference>
<evidence type="ECO:0000313" key="9">
    <source>
        <dbReference type="EMBL" id="TCO48547.1"/>
    </source>
</evidence>
<dbReference type="Gene3D" id="3.55.40.20">
    <property type="entry name" value="Iron/manganese superoxide dismutase, C-terminal domain"/>
    <property type="match status" value="1"/>
</dbReference>
<feature type="binding site" evidence="5">
    <location>
        <position position="42"/>
    </location>
    <ligand>
        <name>Mn(2+)</name>
        <dbReference type="ChEBI" id="CHEBI:29035"/>
    </ligand>
</feature>
<dbReference type="GO" id="GO:0004784">
    <property type="term" value="F:superoxide dismutase activity"/>
    <property type="evidence" value="ECO:0007669"/>
    <property type="project" value="UniProtKB-EC"/>
</dbReference>
<dbReference type="EC" id="1.15.1.1" evidence="2 6"/>
<dbReference type="Gene3D" id="1.10.287.990">
    <property type="entry name" value="Fe,Mn superoxide dismutase (SOD) domain"/>
    <property type="match status" value="1"/>
</dbReference>
<dbReference type="FunFam" id="3.55.40.20:FF:000004">
    <property type="entry name" value="Superoxide dismutase [Fe]"/>
    <property type="match status" value="1"/>
</dbReference>
<evidence type="ECO:0000256" key="4">
    <source>
        <dbReference type="ARBA" id="ARBA00023002"/>
    </source>
</evidence>
<dbReference type="PRINTS" id="PR01703">
    <property type="entry name" value="MNSODISMTASE"/>
</dbReference>
<organism evidence="9 10">
    <name type="scientific">Kribbella antiqua</name>
    <dbReference type="NCBI Taxonomy" id="2512217"/>
    <lineage>
        <taxon>Bacteria</taxon>
        <taxon>Bacillati</taxon>
        <taxon>Actinomycetota</taxon>
        <taxon>Actinomycetes</taxon>
        <taxon>Propionibacteriales</taxon>
        <taxon>Kribbellaceae</taxon>
        <taxon>Kribbella</taxon>
    </lineage>
</organism>
<dbReference type="InterPro" id="IPR001189">
    <property type="entry name" value="Mn/Fe_SOD"/>
</dbReference>
<evidence type="ECO:0000256" key="5">
    <source>
        <dbReference type="PIRSR" id="PIRSR000349-1"/>
    </source>
</evidence>
<dbReference type="Pfam" id="PF00081">
    <property type="entry name" value="Sod_Fe_N"/>
    <property type="match status" value="1"/>
</dbReference>
<dbReference type="FunFam" id="1.10.287.990:FF:000001">
    <property type="entry name" value="Superoxide dismutase"/>
    <property type="match status" value="1"/>
</dbReference>
<gene>
    <name evidence="9" type="ORF">EV646_104369</name>
</gene>
<dbReference type="InterPro" id="IPR019832">
    <property type="entry name" value="Mn/Fe_SOD_C"/>
</dbReference>
<feature type="domain" description="Manganese/iron superoxide dismutase C-terminal" evidence="8">
    <location>
        <begin position="105"/>
        <end position="207"/>
    </location>
</feature>
<feature type="binding site" evidence="5">
    <location>
        <position position="178"/>
    </location>
    <ligand>
        <name>Mn(2+)</name>
        <dbReference type="ChEBI" id="CHEBI:29035"/>
    </ligand>
</feature>
<sequence length="222" mass="24054">MEISAPAGPDEGAELTTYTLPDLPYDYGALAPSIAGEIMELHHSKHHQTYVNGLNDTLEKLAAAREKADFGAIVGLEKSLAFNLGGHVNHSIFWKNLSPEGGDKPDGELGAAVDEFFGSFDGFQAHFTAAATTIQGSGWAILGWDALAGKLLVHQLYDQQGNLPAGQIPIVMLDMWEHAFYLQYKNVKPDYVKAWWNVVNWADAQARFDAARANAGGLITLG</sequence>
<dbReference type="InterPro" id="IPR019833">
    <property type="entry name" value="Mn/Fe_SOD_BS"/>
</dbReference>
<evidence type="ECO:0000256" key="2">
    <source>
        <dbReference type="ARBA" id="ARBA00012682"/>
    </source>
</evidence>
<reference evidence="9 10" key="1">
    <citation type="journal article" date="2015" name="Stand. Genomic Sci.">
        <title>Genomic Encyclopedia of Bacterial and Archaeal Type Strains, Phase III: the genomes of soil and plant-associated and newly described type strains.</title>
        <authorList>
            <person name="Whitman W.B."/>
            <person name="Woyke T."/>
            <person name="Klenk H.P."/>
            <person name="Zhou Y."/>
            <person name="Lilburn T.G."/>
            <person name="Beck B.J."/>
            <person name="De Vos P."/>
            <person name="Vandamme P."/>
            <person name="Eisen J.A."/>
            <person name="Garrity G."/>
            <person name="Hugenholtz P."/>
            <person name="Kyrpides N.C."/>
        </authorList>
    </citation>
    <scope>NUCLEOTIDE SEQUENCE [LARGE SCALE GENOMIC DNA]</scope>
    <source>
        <strain evidence="9 10">VKM Ac-2541</strain>
    </source>
</reference>
<accession>A0A4R2IU02</accession>
<evidence type="ECO:0000259" key="7">
    <source>
        <dbReference type="Pfam" id="PF00081"/>
    </source>
</evidence>
<evidence type="ECO:0000256" key="3">
    <source>
        <dbReference type="ARBA" id="ARBA00022723"/>
    </source>
</evidence>
<dbReference type="SUPFAM" id="SSF54719">
    <property type="entry name" value="Fe,Mn superoxide dismutase (SOD), C-terminal domain"/>
    <property type="match status" value="1"/>
</dbReference>
<dbReference type="GO" id="GO:0046872">
    <property type="term" value="F:metal ion binding"/>
    <property type="evidence" value="ECO:0007669"/>
    <property type="project" value="UniProtKB-KW"/>
</dbReference>
<dbReference type="InterPro" id="IPR019831">
    <property type="entry name" value="Mn/Fe_SOD_N"/>
</dbReference>
<feature type="binding site" evidence="5">
    <location>
        <position position="90"/>
    </location>
    <ligand>
        <name>Mn(2+)</name>
        <dbReference type="ChEBI" id="CHEBI:29035"/>
    </ligand>
</feature>
<proteinExistence type="inferred from homology"/>
<dbReference type="PIRSF" id="PIRSF000349">
    <property type="entry name" value="SODismutase"/>
    <property type="match status" value="1"/>
</dbReference>
<comment type="function">
    <text evidence="6">Destroys radicals which are normally produced within the cells and which are toxic to biological systems.</text>
</comment>
<dbReference type="PANTHER" id="PTHR11404">
    <property type="entry name" value="SUPEROXIDE DISMUTASE 2"/>
    <property type="match status" value="1"/>
</dbReference>
<dbReference type="Proteomes" id="UP000295573">
    <property type="component" value="Unassembled WGS sequence"/>
</dbReference>
<dbReference type="InterPro" id="IPR036314">
    <property type="entry name" value="SOD_C_sf"/>
</dbReference>
<dbReference type="InterPro" id="IPR036324">
    <property type="entry name" value="Mn/Fe_SOD_N_sf"/>
</dbReference>
<keyword evidence="4 6" id="KW-0560">Oxidoreductase</keyword>
<dbReference type="InterPro" id="IPR050265">
    <property type="entry name" value="Fe/Mn_Superoxide_Dismutase"/>
</dbReference>
<dbReference type="EMBL" id="SLWR01000004">
    <property type="protein sequence ID" value="TCO48547.1"/>
    <property type="molecule type" value="Genomic_DNA"/>
</dbReference>
<dbReference type="AlphaFoldDB" id="A0A4R2IU02"/>
<feature type="domain" description="Manganese/iron superoxide dismutase N-terminal" evidence="7">
    <location>
        <begin position="17"/>
        <end position="98"/>
    </location>
</feature>
<dbReference type="OrthoDB" id="9803125at2"/>
<evidence type="ECO:0000259" key="8">
    <source>
        <dbReference type="Pfam" id="PF02777"/>
    </source>
</evidence>
<dbReference type="Pfam" id="PF02777">
    <property type="entry name" value="Sod_Fe_C"/>
    <property type="match status" value="1"/>
</dbReference>